<dbReference type="Pfam" id="PF04616">
    <property type="entry name" value="Glyco_hydro_43"/>
    <property type="match status" value="1"/>
</dbReference>
<evidence type="ECO:0000256" key="1">
    <source>
        <dbReference type="ARBA" id="ARBA00004834"/>
    </source>
</evidence>
<feature type="signal peptide" evidence="6">
    <location>
        <begin position="1"/>
        <end position="22"/>
    </location>
</feature>
<evidence type="ECO:0000256" key="6">
    <source>
        <dbReference type="SAM" id="SignalP"/>
    </source>
</evidence>
<keyword evidence="6" id="KW-0732">Signal</keyword>
<dbReference type="KEGG" id="lacs:H4075_11125"/>
<reference evidence="9" key="1">
    <citation type="submission" date="2020-08" db="EMBL/GenBank/DDBJ databases">
        <title>Lacibacter sp. S13-6-6 genome sequencing.</title>
        <authorList>
            <person name="Jin L."/>
        </authorList>
    </citation>
    <scope>NUCLEOTIDE SEQUENCE [LARGE SCALE GENOMIC DNA]</scope>
    <source>
        <strain evidence="9">S13-6-6</strain>
    </source>
</reference>
<evidence type="ECO:0000313" key="8">
    <source>
        <dbReference type="EMBL" id="QNA42660.1"/>
    </source>
</evidence>
<feature type="domain" description="Atrophied bacterial Ig" evidence="7">
    <location>
        <begin position="28"/>
        <end position="107"/>
    </location>
</feature>
<accession>A0A7G5XB07</accession>
<dbReference type="EMBL" id="CP060007">
    <property type="protein sequence ID" value="QNA42660.1"/>
    <property type="molecule type" value="Genomic_DNA"/>
</dbReference>
<dbReference type="InterPro" id="IPR046780">
    <property type="entry name" value="aBig_2"/>
</dbReference>
<feature type="chain" id="PRO_5028896146" evidence="6">
    <location>
        <begin position="23"/>
        <end position="417"/>
    </location>
</feature>
<dbReference type="Pfam" id="PF20578">
    <property type="entry name" value="aBig_2"/>
    <property type="match status" value="1"/>
</dbReference>
<comment type="similarity">
    <text evidence="2 5">Belongs to the glycosyl hydrolase 43 family.</text>
</comment>
<organism evidence="8 9">
    <name type="scientific">Lacibacter sediminis</name>
    <dbReference type="NCBI Taxonomy" id="2760713"/>
    <lineage>
        <taxon>Bacteria</taxon>
        <taxon>Pseudomonadati</taxon>
        <taxon>Bacteroidota</taxon>
        <taxon>Chitinophagia</taxon>
        <taxon>Chitinophagales</taxon>
        <taxon>Chitinophagaceae</taxon>
        <taxon>Lacibacter</taxon>
    </lineage>
</organism>
<dbReference type="AlphaFoldDB" id="A0A7G5XB07"/>
<evidence type="ECO:0000313" key="9">
    <source>
        <dbReference type="Proteomes" id="UP000515344"/>
    </source>
</evidence>
<dbReference type="SUPFAM" id="SSF75005">
    <property type="entry name" value="Arabinanase/levansucrase/invertase"/>
    <property type="match status" value="1"/>
</dbReference>
<gene>
    <name evidence="8" type="ORF">H4075_11125</name>
</gene>
<dbReference type="PANTHER" id="PTHR43301">
    <property type="entry name" value="ARABINAN ENDO-1,5-ALPHA-L-ARABINOSIDASE"/>
    <property type="match status" value="1"/>
</dbReference>
<dbReference type="GO" id="GO:0005975">
    <property type="term" value="P:carbohydrate metabolic process"/>
    <property type="evidence" value="ECO:0007669"/>
    <property type="project" value="InterPro"/>
</dbReference>
<name>A0A7G5XB07_9BACT</name>
<dbReference type="InterPro" id="IPR023296">
    <property type="entry name" value="Glyco_hydro_beta-prop_sf"/>
</dbReference>
<keyword evidence="9" id="KW-1185">Reference proteome</keyword>
<evidence type="ECO:0000256" key="3">
    <source>
        <dbReference type="ARBA" id="ARBA00022801"/>
    </source>
</evidence>
<dbReference type="Proteomes" id="UP000515344">
    <property type="component" value="Chromosome"/>
</dbReference>
<keyword evidence="3 5" id="KW-0378">Hydrolase</keyword>
<dbReference type="CDD" id="cd08983">
    <property type="entry name" value="GH43_Bt3655-like"/>
    <property type="match status" value="1"/>
</dbReference>
<dbReference type="PANTHER" id="PTHR43301:SF3">
    <property type="entry name" value="ARABINAN ENDO-1,5-ALPHA-L-ARABINOSIDASE A-RELATED"/>
    <property type="match status" value="1"/>
</dbReference>
<keyword evidence="4 5" id="KW-0326">Glycosidase</keyword>
<dbReference type="RefSeq" id="WP_182800926.1">
    <property type="nucleotide sequence ID" value="NZ_CP060007.1"/>
</dbReference>
<sequence length="417" mass="46931">MKRISSLIVLAFVAIAHLSAQSNDELVVKAVAAELTIVNANAAYGNLTLPTTLNGATITWSSANKKLITASGEVKRPNSKDVNVILRATIKKGTATATKDITVRIVKAFKKAADEAYLFVHFTFTEEKIHFSLSNGNNALDWHELNGGKPVFTSNIGTTGLRDPHIIRSPEGDTYYLMATDLKWFKGEKGPDRKRYIQVWESHDLVNWSAQRDVLVSPANVQNTYAPEAFWDKSIGAYVVFWTSKLDSNKYYTPMYATTRDFVTFTEAQIWQPDEWRIDCTVTKVGDWYYRFTKSIDKAHNNCHDIVLERSKNLRALRNEWETVDYCIGAKAGVPETEAPLVFKSNPGDVNGDFFYLWIEKWIPTKTYVALRTKNLENPKWEVVPANFPNPLPKHGTILPITAAEATTLKAAYPATK</sequence>
<dbReference type="GO" id="GO:0004553">
    <property type="term" value="F:hydrolase activity, hydrolyzing O-glycosyl compounds"/>
    <property type="evidence" value="ECO:0007669"/>
    <property type="project" value="InterPro"/>
</dbReference>
<evidence type="ECO:0000256" key="2">
    <source>
        <dbReference type="ARBA" id="ARBA00009865"/>
    </source>
</evidence>
<dbReference type="InterPro" id="IPR006710">
    <property type="entry name" value="Glyco_hydro_43"/>
</dbReference>
<evidence type="ECO:0000256" key="5">
    <source>
        <dbReference type="RuleBase" id="RU361187"/>
    </source>
</evidence>
<proteinExistence type="inferred from homology"/>
<dbReference type="Gene3D" id="2.115.10.20">
    <property type="entry name" value="Glycosyl hydrolase domain, family 43"/>
    <property type="match status" value="1"/>
</dbReference>
<comment type="pathway">
    <text evidence="1">Glycan metabolism; L-arabinan degradation.</text>
</comment>
<evidence type="ECO:0000259" key="7">
    <source>
        <dbReference type="Pfam" id="PF20578"/>
    </source>
</evidence>
<dbReference type="InterPro" id="IPR050727">
    <property type="entry name" value="GH43_arabinanases"/>
</dbReference>
<protein>
    <submittedName>
        <fullName evidence="8">Glycoside hydrolase family 43 protein</fullName>
    </submittedName>
</protein>
<evidence type="ECO:0000256" key="4">
    <source>
        <dbReference type="ARBA" id="ARBA00023295"/>
    </source>
</evidence>